<evidence type="ECO:0000313" key="1">
    <source>
        <dbReference type="EMBL" id="MCS4533526.1"/>
    </source>
</evidence>
<reference evidence="1" key="1">
    <citation type="submission" date="2022-08" db="EMBL/GenBank/DDBJ databases">
        <authorList>
            <person name="Volokhov D.V."/>
            <person name="Furtak V.A."/>
            <person name="Zagorodnyaya T.A."/>
        </authorList>
    </citation>
    <scope>NUCLEOTIDE SEQUENCE</scope>
    <source>
        <strain evidence="1">CSL10203-ORH2</strain>
    </source>
</reference>
<accession>A0ABT2FBD2</accession>
<name>A0ABT2FBD2_9NEIS</name>
<dbReference type="Proteomes" id="UP001166947">
    <property type="component" value="Unassembled WGS sequence"/>
</dbReference>
<proteinExistence type="predicted"/>
<dbReference type="RefSeq" id="WP_259291339.1">
    <property type="nucleotide sequence ID" value="NZ_JANUXW010000003.1"/>
</dbReference>
<protein>
    <submittedName>
        <fullName evidence="1">Uncharacterized protein</fullName>
    </submittedName>
</protein>
<sequence>MCAIGTHALSESQTSRVRGLRLTPYKGFIPQVPIWNNPITLPLYQSSRPSENNIQTALNIGNTNTATIRYHV</sequence>
<reference evidence="1" key="2">
    <citation type="journal article" date="2023" name="Curr. Microbiol.">
        <title>Neisseria montereyensis sp. nov., Isolated from Oropharynx of California Sea Lion (Zalophus californianus): Genomic, Phylogenetic, and Phenotypic Study.</title>
        <authorList>
            <person name="Volokhov D.V."/>
            <person name="Zagorodnyaya T.A."/>
            <person name="Furtak V.A."/>
            <person name="Nattanmai G."/>
            <person name="Randall L."/>
            <person name="Jose S."/>
            <person name="Gao Y."/>
            <person name="Gulland F.M."/>
            <person name="Eisenberg T."/>
            <person name="Delmonte P."/>
            <person name="Blom J."/>
            <person name="Mitchell K.K."/>
        </authorList>
    </citation>
    <scope>NUCLEOTIDE SEQUENCE</scope>
    <source>
        <strain evidence="1">CSL10203-ORH2</strain>
    </source>
</reference>
<dbReference type="EMBL" id="JANUXW010000003">
    <property type="protein sequence ID" value="MCS4533526.1"/>
    <property type="molecule type" value="Genomic_DNA"/>
</dbReference>
<gene>
    <name evidence="1" type="ORF">NXS09_04340</name>
</gene>
<comment type="caution">
    <text evidence="1">The sequence shown here is derived from an EMBL/GenBank/DDBJ whole genome shotgun (WGS) entry which is preliminary data.</text>
</comment>
<organism evidence="1 2">
    <name type="scientific">Neisseria montereyensis</name>
    <dbReference type="NCBI Taxonomy" id="2973938"/>
    <lineage>
        <taxon>Bacteria</taxon>
        <taxon>Pseudomonadati</taxon>
        <taxon>Pseudomonadota</taxon>
        <taxon>Betaproteobacteria</taxon>
        <taxon>Neisseriales</taxon>
        <taxon>Neisseriaceae</taxon>
        <taxon>Neisseria</taxon>
    </lineage>
</organism>
<keyword evidence="2" id="KW-1185">Reference proteome</keyword>
<evidence type="ECO:0000313" key="2">
    <source>
        <dbReference type="Proteomes" id="UP001166947"/>
    </source>
</evidence>